<evidence type="ECO:0000313" key="2">
    <source>
        <dbReference type="Proteomes" id="UP001166304"/>
    </source>
</evidence>
<keyword evidence="2" id="KW-1185">Reference proteome</keyword>
<protein>
    <submittedName>
        <fullName evidence="1">Uncharacterized protein</fullName>
    </submittedName>
</protein>
<dbReference type="InterPro" id="IPR055690">
    <property type="entry name" value="DUF7266"/>
</dbReference>
<dbReference type="RefSeq" id="WP_162412998.1">
    <property type="nucleotide sequence ID" value="NZ_JAHQXE010000002.1"/>
</dbReference>
<dbReference type="Proteomes" id="UP001166304">
    <property type="component" value="Unassembled WGS sequence"/>
</dbReference>
<dbReference type="Pfam" id="PF23928">
    <property type="entry name" value="DUF7266"/>
    <property type="match status" value="1"/>
</dbReference>
<reference evidence="1" key="1">
    <citation type="submission" date="2021-06" db="EMBL/GenBank/DDBJ databases">
        <title>New haloarchaea isolates fom saline soil.</title>
        <authorList>
            <person name="Duran-Viseras A."/>
            <person name="Sanchez-Porro C.S."/>
            <person name="Ventosa A."/>
        </authorList>
    </citation>
    <scope>NUCLEOTIDE SEQUENCE</scope>
    <source>
        <strain evidence="1">JCM 18369</strain>
    </source>
</reference>
<organism evidence="1 2">
    <name type="scientific">Haloarcula salina</name>
    <dbReference type="NCBI Taxonomy" id="1429914"/>
    <lineage>
        <taxon>Archaea</taxon>
        <taxon>Methanobacteriati</taxon>
        <taxon>Methanobacteriota</taxon>
        <taxon>Stenosarchaea group</taxon>
        <taxon>Halobacteria</taxon>
        <taxon>Halobacteriales</taxon>
        <taxon>Haloarculaceae</taxon>
        <taxon>Haloarcula</taxon>
    </lineage>
</organism>
<comment type="caution">
    <text evidence="1">The sequence shown here is derived from an EMBL/GenBank/DDBJ whole genome shotgun (WGS) entry which is preliminary data.</text>
</comment>
<gene>
    <name evidence="1" type="ORF">KTS37_08375</name>
</gene>
<dbReference type="AlphaFoldDB" id="A0AA41G1D5"/>
<evidence type="ECO:0000313" key="1">
    <source>
        <dbReference type="EMBL" id="MBV0901804.1"/>
    </source>
</evidence>
<dbReference type="EMBL" id="JAHQXE010000002">
    <property type="protein sequence ID" value="MBV0901804.1"/>
    <property type="molecule type" value="Genomic_DNA"/>
</dbReference>
<name>A0AA41G1D5_9EURY</name>
<proteinExistence type="predicted"/>
<accession>A0AA41G1D5</accession>
<sequence>MDSRAVSTTLSYTLTLTIATLLVTGLVVAGSDFVNDRREEVVREELAVIGQQVASDLSQADRLVQAAHGGSPTVELRRSYPERVAGSGYRISLDGPNDRVVLESVEPSLSVTVDIRTTSAMGTSAVDGGVVVVTYDSSQLEARNG</sequence>